<evidence type="ECO:0000259" key="5">
    <source>
        <dbReference type="PROSITE" id="PS51340"/>
    </source>
</evidence>
<keyword evidence="3 4" id="KW-0501">Molybdenum cofactor biosynthesis</keyword>
<dbReference type="EMBL" id="JAVFHQ010000051">
    <property type="protein sequence ID" value="KAK4541603.1"/>
    <property type="molecule type" value="Genomic_DNA"/>
</dbReference>
<dbReference type="InterPro" id="IPR000192">
    <property type="entry name" value="Aminotrans_V_dom"/>
</dbReference>
<comment type="caution">
    <text evidence="6">The sequence shown here is derived from an EMBL/GenBank/DDBJ whole genome shotgun (WGS) entry which is preliminary data.</text>
</comment>
<gene>
    <name evidence="4" type="primary">hxB</name>
    <name evidence="6" type="ORF">LTR36_007900</name>
</gene>
<dbReference type="InterPro" id="IPR005302">
    <property type="entry name" value="MoCF_Sase_C"/>
</dbReference>
<dbReference type="HAMAP" id="MF_03050">
    <property type="entry name" value="MOCOS"/>
    <property type="match status" value="1"/>
</dbReference>
<dbReference type="AlphaFoldDB" id="A0AAV9J9U1"/>
<accession>A0AAV9J9U1</accession>
<dbReference type="Pfam" id="PF00266">
    <property type="entry name" value="Aminotran_5"/>
    <property type="match status" value="1"/>
</dbReference>
<feature type="active site" evidence="4">
    <location>
        <position position="397"/>
    </location>
</feature>
<dbReference type="GO" id="GO:0016829">
    <property type="term" value="F:lyase activity"/>
    <property type="evidence" value="ECO:0007669"/>
    <property type="project" value="UniProtKB-UniRule"/>
</dbReference>
<evidence type="ECO:0000256" key="2">
    <source>
        <dbReference type="ARBA" id="ARBA00022898"/>
    </source>
</evidence>
<dbReference type="PANTHER" id="PTHR14237:SF80">
    <property type="entry name" value="MOLYBDENUM COFACTOR SULFURASE"/>
    <property type="match status" value="1"/>
</dbReference>
<dbReference type="InterPro" id="IPR028886">
    <property type="entry name" value="MoCo_sulfurase"/>
</dbReference>
<comment type="similarity">
    <text evidence="4">Belongs to the class-V pyridoxal-phosphate-dependent aminotransferase family. MOCOS subfamily.</text>
</comment>
<dbReference type="GO" id="GO:0008265">
    <property type="term" value="F:molybdenum cofactor sulfurtransferase activity"/>
    <property type="evidence" value="ECO:0007669"/>
    <property type="project" value="UniProtKB-UniRule"/>
</dbReference>
<dbReference type="InterPro" id="IPR015424">
    <property type="entry name" value="PyrdxlP-dep_Trfase"/>
</dbReference>
<proteinExistence type="inferred from homology"/>
<dbReference type="GO" id="GO:0006777">
    <property type="term" value="P:Mo-molybdopterin cofactor biosynthetic process"/>
    <property type="evidence" value="ECO:0007669"/>
    <property type="project" value="UniProtKB-UniRule"/>
</dbReference>
<name>A0AAV9J9U1_9PEZI</name>
<dbReference type="Gene3D" id="3.90.1150.10">
    <property type="entry name" value="Aspartate Aminotransferase, domain 1"/>
    <property type="match status" value="1"/>
</dbReference>
<keyword evidence="1 4" id="KW-0808">Transferase</keyword>
<feature type="modified residue" description="N6-(pyridoxal phosphate)lysine" evidence="4">
    <location>
        <position position="233"/>
    </location>
</feature>
<reference evidence="6 7" key="1">
    <citation type="submission" date="2021-11" db="EMBL/GenBank/DDBJ databases">
        <title>Black yeast isolated from Biological Soil Crust.</title>
        <authorList>
            <person name="Kurbessoian T."/>
        </authorList>
    </citation>
    <scope>NUCLEOTIDE SEQUENCE [LARGE SCALE GENOMIC DNA]</scope>
    <source>
        <strain evidence="6 7">CCFEE 5522</strain>
    </source>
</reference>
<evidence type="ECO:0000313" key="7">
    <source>
        <dbReference type="Proteomes" id="UP001324427"/>
    </source>
</evidence>
<dbReference type="PANTHER" id="PTHR14237">
    <property type="entry name" value="MOLYBDOPTERIN COFACTOR SULFURASE MOSC"/>
    <property type="match status" value="1"/>
</dbReference>
<dbReference type="Pfam" id="PF03476">
    <property type="entry name" value="MOSC_N"/>
    <property type="match status" value="1"/>
</dbReference>
<evidence type="ECO:0000256" key="1">
    <source>
        <dbReference type="ARBA" id="ARBA00022679"/>
    </source>
</evidence>
<dbReference type="Pfam" id="PF03473">
    <property type="entry name" value="MOSC"/>
    <property type="match status" value="1"/>
</dbReference>
<comment type="function">
    <text evidence="4">Sulfurates the molybdenum cofactor. Sulfation of molybdenum is essential for xanthine dehydrogenase (XDH) and aldehyde oxidase (ADO) enzymes in which molybdenum cofactor is liganded by 1 oxygen and 1 sulfur atom in active form.</text>
</comment>
<dbReference type="InterPro" id="IPR005303">
    <property type="entry name" value="MOCOS_middle"/>
</dbReference>
<dbReference type="Gene3D" id="3.40.640.10">
    <property type="entry name" value="Type I PLP-dependent aspartate aminotransferase-like (Major domain)"/>
    <property type="match status" value="1"/>
</dbReference>
<evidence type="ECO:0000256" key="4">
    <source>
        <dbReference type="HAMAP-Rule" id="MF_03050"/>
    </source>
</evidence>
<organism evidence="6 7">
    <name type="scientific">Oleoguttula mirabilis</name>
    <dbReference type="NCBI Taxonomy" id="1507867"/>
    <lineage>
        <taxon>Eukaryota</taxon>
        <taxon>Fungi</taxon>
        <taxon>Dikarya</taxon>
        <taxon>Ascomycota</taxon>
        <taxon>Pezizomycotina</taxon>
        <taxon>Dothideomycetes</taxon>
        <taxon>Dothideomycetidae</taxon>
        <taxon>Mycosphaerellales</taxon>
        <taxon>Teratosphaeriaceae</taxon>
        <taxon>Oleoguttula</taxon>
    </lineage>
</organism>
<dbReference type="EC" id="2.8.1.9" evidence="4"/>
<evidence type="ECO:0000313" key="6">
    <source>
        <dbReference type="EMBL" id="KAK4541603.1"/>
    </source>
</evidence>
<keyword evidence="7" id="KW-1185">Reference proteome</keyword>
<dbReference type="InterPro" id="IPR015422">
    <property type="entry name" value="PyrdxlP-dep_Trfase_small"/>
</dbReference>
<comment type="cofactor">
    <cofactor evidence="4">
        <name>pyridoxal 5'-phosphate</name>
        <dbReference type="ChEBI" id="CHEBI:597326"/>
    </cofactor>
</comment>
<dbReference type="SUPFAM" id="SSF141673">
    <property type="entry name" value="MOSC N-terminal domain-like"/>
    <property type="match status" value="1"/>
</dbReference>
<dbReference type="InterPro" id="IPR015421">
    <property type="entry name" value="PyrdxlP-dep_Trfase_major"/>
</dbReference>
<dbReference type="Proteomes" id="UP001324427">
    <property type="component" value="Unassembled WGS sequence"/>
</dbReference>
<comment type="catalytic activity">
    <reaction evidence="4">
        <text>Mo-molybdopterin + L-cysteine + AH2 = thio-Mo-molybdopterin + L-alanine + A + H2O</text>
        <dbReference type="Rhea" id="RHEA:42636"/>
        <dbReference type="ChEBI" id="CHEBI:13193"/>
        <dbReference type="ChEBI" id="CHEBI:15377"/>
        <dbReference type="ChEBI" id="CHEBI:17499"/>
        <dbReference type="ChEBI" id="CHEBI:35235"/>
        <dbReference type="ChEBI" id="CHEBI:57972"/>
        <dbReference type="ChEBI" id="CHEBI:71302"/>
        <dbReference type="ChEBI" id="CHEBI:82685"/>
        <dbReference type="EC" id="2.8.1.9"/>
    </reaction>
</comment>
<feature type="domain" description="MOSC" evidence="5">
    <location>
        <begin position="632"/>
        <end position="793"/>
    </location>
</feature>
<protein>
    <recommendedName>
        <fullName evidence="4">Molybdenum cofactor sulfurase</fullName>
        <shortName evidence="4">MCS</shortName>
        <shortName evidence="4">MOS</shortName>
        <shortName evidence="4">MoCo sulfurase</shortName>
        <ecNumber evidence="4">2.8.1.9</ecNumber>
    </recommendedName>
    <alternativeName>
        <fullName evidence="4">Molybdenum cofactor sulfurtransferase</fullName>
    </alternativeName>
</protein>
<dbReference type="GO" id="GO:0030151">
    <property type="term" value="F:molybdenum ion binding"/>
    <property type="evidence" value="ECO:0007669"/>
    <property type="project" value="UniProtKB-UniRule"/>
</dbReference>
<keyword evidence="2 4" id="KW-0663">Pyridoxal phosphate</keyword>
<evidence type="ECO:0000256" key="3">
    <source>
        <dbReference type="ARBA" id="ARBA00023150"/>
    </source>
</evidence>
<dbReference type="GO" id="GO:0030170">
    <property type="term" value="F:pyridoxal phosphate binding"/>
    <property type="evidence" value="ECO:0007669"/>
    <property type="project" value="UniProtKB-UniRule"/>
</dbReference>
<dbReference type="PROSITE" id="PS51340">
    <property type="entry name" value="MOSC"/>
    <property type="match status" value="1"/>
</dbReference>
<dbReference type="SUPFAM" id="SSF53383">
    <property type="entry name" value="PLP-dependent transferases"/>
    <property type="match status" value="1"/>
</dbReference>
<sequence>MAGPVSTMALDQYNDYIEHMRKEQFPMLTDALYLDHAGTTLYSKRLMERFQADMMSSLFGNPHSASPSSQRSTQEVETARITLLRFFNADPEHFDLVFTANATAAIKLVMEAFREQQEGFWYGYHVESHTSIVGVRECATDNRCFGSDEEVDHWIGQSGRSHDVDQLRLFAYPAQSNMNGRRLPLEWCKRLRQLGGQQRTYSMLDAAAYASTSPLDFSNVEAAPDFTALSLYKIFGFPDLGALIVRKDTAPLFQSRRYFGGGTVDMVVCLKEQWHAKKASALHEQLEDGTLPVHSIIALKSALQTHEELFGSLDRVSAHTARLAEELYQRLTSLNHANGRPVCMVYKHARAIYGNVNTQGPIVAFNLCDSRGNWVSNTEVEKLASVKNIHLRTGGVCNPGGIAEALGLAPWEMRENFSAGHRCGGENDVLNGKPTGVIRVSLGAMSTKSDVARFLGFVDEFFWDKAAQPLSARSSATVQTTAVQRFHVESLTVYPIKSCAGWQVPHGAPWPIRNEGLAWDREWCIVHQGTGKGLSQKQHPRMALLRPSLDFNAGVLRVSAPGSGERVAVRLSKDPSYLETADYAHRNASVCGDLIKARLYTSSAVAEFFTKALGVPCTLARFPAASPHSPSLRHSKAHLQQARHKAGVPRPILLSNESPILTISRSSLNRLNEQIKAKGGKAAHPSVFRANIVLAESACLPPGHEQPWAEDAWQSMRVGGEDGPVLEFLGGCRRCQMVCIDQVSGEKNQEPLVTLAKTRRFDGRVLFGVHTALAVEHGGGCSIIKAGDVVEALARSDTFEGVDSAYRKDA</sequence>